<keyword evidence="3" id="KW-1185">Reference proteome</keyword>
<protein>
    <submittedName>
        <fullName evidence="2">Uncharacterized protein</fullName>
    </submittedName>
</protein>
<name>A0AAV9X544_9PEZI</name>
<evidence type="ECO:0000256" key="1">
    <source>
        <dbReference type="SAM" id="SignalP"/>
    </source>
</evidence>
<evidence type="ECO:0000313" key="3">
    <source>
        <dbReference type="Proteomes" id="UP001365542"/>
    </source>
</evidence>
<sequence length="147" mass="16879">MKVSYLIVFQIFAWNIYAAPAPAQNPDLLVSPHQIDLSKDPFKDINPYDDFTTGGRDRIQQNITGSAIKTEFMKNVDDWELSEEQLKFFGDLTPKVWNDLAKVENKLRESIFSGNPSSKFSLSISHAWNLLFSKQIPDFNNLQTELH</sequence>
<dbReference type="AlphaFoldDB" id="A0AAV9X544"/>
<keyword evidence="1" id="KW-0732">Signal</keyword>
<evidence type="ECO:0000313" key="2">
    <source>
        <dbReference type="EMBL" id="KAK6537175.1"/>
    </source>
</evidence>
<reference evidence="2 3" key="1">
    <citation type="submission" date="2019-10" db="EMBL/GenBank/DDBJ databases">
        <authorList>
            <person name="Palmer J.M."/>
        </authorList>
    </citation>
    <scope>NUCLEOTIDE SEQUENCE [LARGE SCALE GENOMIC DNA]</scope>
    <source>
        <strain evidence="2 3">TWF694</strain>
    </source>
</reference>
<gene>
    <name evidence="2" type="ORF">TWF694_011372</name>
</gene>
<feature type="chain" id="PRO_5043709927" evidence="1">
    <location>
        <begin position="24"/>
        <end position="147"/>
    </location>
</feature>
<organism evidence="2 3">
    <name type="scientific">Orbilia ellipsospora</name>
    <dbReference type="NCBI Taxonomy" id="2528407"/>
    <lineage>
        <taxon>Eukaryota</taxon>
        <taxon>Fungi</taxon>
        <taxon>Dikarya</taxon>
        <taxon>Ascomycota</taxon>
        <taxon>Pezizomycotina</taxon>
        <taxon>Orbiliomycetes</taxon>
        <taxon>Orbiliales</taxon>
        <taxon>Orbiliaceae</taxon>
        <taxon>Orbilia</taxon>
    </lineage>
</organism>
<dbReference type="EMBL" id="JAVHJO010000009">
    <property type="protein sequence ID" value="KAK6537175.1"/>
    <property type="molecule type" value="Genomic_DNA"/>
</dbReference>
<proteinExistence type="predicted"/>
<dbReference type="Proteomes" id="UP001365542">
    <property type="component" value="Unassembled WGS sequence"/>
</dbReference>
<accession>A0AAV9X544</accession>
<comment type="caution">
    <text evidence="2">The sequence shown here is derived from an EMBL/GenBank/DDBJ whole genome shotgun (WGS) entry which is preliminary data.</text>
</comment>
<feature type="signal peptide" evidence="1">
    <location>
        <begin position="1"/>
        <end position="23"/>
    </location>
</feature>